<dbReference type="PANTHER" id="PTHR34605">
    <property type="entry name" value="PHAGE_INTEGRASE DOMAIN-CONTAINING PROTEIN"/>
    <property type="match status" value="1"/>
</dbReference>
<evidence type="ECO:0000256" key="2">
    <source>
        <dbReference type="SAM" id="MobiDB-lite"/>
    </source>
</evidence>
<dbReference type="GO" id="GO:0003677">
    <property type="term" value="F:DNA binding"/>
    <property type="evidence" value="ECO:0007669"/>
    <property type="project" value="InterPro"/>
</dbReference>
<gene>
    <name evidence="4" type="ORF">C9374_002879</name>
</gene>
<evidence type="ECO:0000313" key="5">
    <source>
        <dbReference type="Proteomes" id="UP000816034"/>
    </source>
</evidence>
<dbReference type="InterPro" id="IPR002104">
    <property type="entry name" value="Integrase_catalytic"/>
</dbReference>
<evidence type="ECO:0000313" key="4">
    <source>
        <dbReference type="EMBL" id="KAG2386433.1"/>
    </source>
</evidence>
<dbReference type="InterPro" id="IPR052925">
    <property type="entry name" value="Phage_Integrase-like_Recomb"/>
</dbReference>
<dbReference type="RefSeq" id="XP_044550425.1">
    <property type="nucleotide sequence ID" value="XM_044692344.1"/>
</dbReference>
<dbReference type="Pfam" id="PF00589">
    <property type="entry name" value="Phage_integrase"/>
    <property type="match status" value="1"/>
</dbReference>
<accession>A0AA88GUB0</accession>
<name>A0AA88GUB0_NAELO</name>
<dbReference type="PANTHER" id="PTHR34605:SF4">
    <property type="entry name" value="DNA ADENINE METHYLTRANSFERASE"/>
    <property type="match status" value="1"/>
</dbReference>
<dbReference type="EMBL" id="PYSW02000016">
    <property type="protein sequence ID" value="KAG2386433.1"/>
    <property type="molecule type" value="Genomic_DNA"/>
</dbReference>
<sequence length="474" mass="55797">MDPSHCSKPTATHHTETEEYHEKKSHRREELDEEDNENVEEEFNLLNQKYGPFTVDRCFQRGLESRQQLHGSSSFPDSSNHLENHQEPSEGFIDYSQLEQLLVVSTTAKNLSQDRTISSKDAYQQAIFRAIEKLKMDRVLSNESERRTLLTEGYRRLCIETEYSSNYIFNLRRCFKRYQNYRFWYQLPFTYESGEEFIYHELDSGKGWEIPLIKTSLSFFAFLLKIPFEWKEEIDSIIRGANKLYNRTQRHTKEREPLLIEHISRFNSMYNPISQEDKFDKLLILVTLVIGFRTLFRPSDLASMKWSDVEVDKPHFNWITIKDWWYKTDQDGRNHNVVVIEPAKNTLICPVAIIKQYIAEVENIKHPNSPFLSQKDNLFLTRDDICYFLKFLCKVLNIKDHLTGHSMRIGSATKITQEGEHFDIVEFAGNWNSLSYRAYIKSIALANRGLSSTIFKENSQPNAQSLHPLNQTNL</sequence>
<dbReference type="AlphaFoldDB" id="A0AA88GUB0"/>
<comment type="caution">
    <text evidence="4">The sequence shown here is derived from an EMBL/GenBank/DDBJ whole genome shotgun (WGS) entry which is preliminary data.</text>
</comment>
<protein>
    <recommendedName>
        <fullName evidence="3">Tyr recombinase domain-containing protein</fullName>
    </recommendedName>
</protein>
<keyword evidence="1" id="KW-0233">DNA recombination</keyword>
<dbReference type="SUPFAM" id="SSF56349">
    <property type="entry name" value="DNA breaking-rejoining enzymes"/>
    <property type="match status" value="1"/>
</dbReference>
<evidence type="ECO:0000256" key="1">
    <source>
        <dbReference type="ARBA" id="ARBA00023172"/>
    </source>
</evidence>
<reference evidence="4 5" key="1">
    <citation type="journal article" date="2018" name="BMC Genomics">
        <title>The genome of Naegleria lovaniensis, the basis for a comparative approach to unravel pathogenicity factors of the human pathogenic amoeba N. fowleri.</title>
        <authorList>
            <person name="Liechti N."/>
            <person name="Schurch N."/>
            <person name="Bruggmann R."/>
            <person name="Wittwer M."/>
        </authorList>
    </citation>
    <scope>NUCLEOTIDE SEQUENCE [LARGE SCALE GENOMIC DNA]</scope>
    <source>
        <strain evidence="4 5">ATCC 30569</strain>
    </source>
</reference>
<evidence type="ECO:0000259" key="3">
    <source>
        <dbReference type="Pfam" id="PF00589"/>
    </source>
</evidence>
<keyword evidence="5" id="KW-1185">Reference proteome</keyword>
<dbReference type="InterPro" id="IPR013762">
    <property type="entry name" value="Integrase-like_cat_sf"/>
</dbReference>
<feature type="region of interest" description="Disordered" evidence="2">
    <location>
        <begin position="1"/>
        <end position="39"/>
    </location>
</feature>
<feature type="compositionally biased region" description="Basic and acidic residues" evidence="2">
    <location>
        <begin position="13"/>
        <end position="30"/>
    </location>
</feature>
<dbReference type="GO" id="GO:0006310">
    <property type="term" value="P:DNA recombination"/>
    <property type="evidence" value="ECO:0007669"/>
    <property type="project" value="UniProtKB-KW"/>
</dbReference>
<organism evidence="4 5">
    <name type="scientific">Naegleria lovaniensis</name>
    <name type="common">Amoeba</name>
    <dbReference type="NCBI Taxonomy" id="51637"/>
    <lineage>
        <taxon>Eukaryota</taxon>
        <taxon>Discoba</taxon>
        <taxon>Heterolobosea</taxon>
        <taxon>Tetramitia</taxon>
        <taxon>Eutetramitia</taxon>
        <taxon>Vahlkampfiidae</taxon>
        <taxon>Naegleria</taxon>
    </lineage>
</organism>
<dbReference type="GeneID" id="68095334"/>
<dbReference type="GO" id="GO:0015074">
    <property type="term" value="P:DNA integration"/>
    <property type="evidence" value="ECO:0007669"/>
    <property type="project" value="InterPro"/>
</dbReference>
<dbReference type="Gene3D" id="1.10.443.10">
    <property type="entry name" value="Intergrase catalytic core"/>
    <property type="match status" value="1"/>
</dbReference>
<dbReference type="InterPro" id="IPR011010">
    <property type="entry name" value="DNA_brk_join_enz"/>
</dbReference>
<feature type="domain" description="Tyr recombinase" evidence="3">
    <location>
        <begin position="288"/>
        <end position="435"/>
    </location>
</feature>
<proteinExistence type="predicted"/>
<dbReference type="Proteomes" id="UP000816034">
    <property type="component" value="Unassembled WGS sequence"/>
</dbReference>